<keyword evidence="5 10" id="KW-1133">Transmembrane helix</keyword>
<keyword evidence="7 9" id="KW-0687">Ribonucleoprotein</keyword>
<evidence type="ECO:0000313" key="12">
    <source>
        <dbReference type="Proteomes" id="UP000734854"/>
    </source>
</evidence>
<evidence type="ECO:0000256" key="4">
    <source>
        <dbReference type="ARBA" id="ARBA00022980"/>
    </source>
</evidence>
<dbReference type="GO" id="GO:0016020">
    <property type="term" value="C:membrane"/>
    <property type="evidence" value="ECO:0007669"/>
    <property type="project" value="UniProtKB-SubCell"/>
</dbReference>
<dbReference type="EMBL" id="JACMSC010000012">
    <property type="protein sequence ID" value="KAG6496959.1"/>
    <property type="molecule type" value="Genomic_DNA"/>
</dbReference>
<evidence type="ECO:0000256" key="3">
    <source>
        <dbReference type="ARBA" id="ARBA00022692"/>
    </source>
</evidence>
<reference evidence="11 12" key="1">
    <citation type="submission" date="2020-08" db="EMBL/GenBank/DDBJ databases">
        <title>Plant Genome Project.</title>
        <authorList>
            <person name="Zhang R.-G."/>
        </authorList>
    </citation>
    <scope>NUCLEOTIDE SEQUENCE [LARGE SCALE GENOMIC DNA]</scope>
    <source>
        <tissue evidence="11">Rhizome</tissue>
    </source>
</reference>
<dbReference type="PANTHER" id="PTHR47468:SF1">
    <property type="entry name" value="OS08G0130000 PROTEIN"/>
    <property type="match status" value="1"/>
</dbReference>
<evidence type="ECO:0000256" key="7">
    <source>
        <dbReference type="ARBA" id="ARBA00023274"/>
    </source>
</evidence>
<evidence type="ECO:0000256" key="6">
    <source>
        <dbReference type="ARBA" id="ARBA00023136"/>
    </source>
</evidence>
<dbReference type="Pfam" id="PF01544">
    <property type="entry name" value="CorA"/>
    <property type="match status" value="1"/>
</dbReference>
<protein>
    <recommendedName>
        <fullName evidence="9">60S ribosomal protein L41</fullName>
    </recommendedName>
</protein>
<dbReference type="InterPro" id="IPR045861">
    <property type="entry name" value="CorA_cytoplasmic_dom"/>
</dbReference>
<comment type="subcellular location">
    <subcellularLocation>
        <location evidence="1">Membrane</location>
        <topology evidence="1">Multi-pass membrane protein</topology>
    </subcellularLocation>
</comment>
<dbReference type="InterPro" id="IPR007836">
    <property type="entry name" value="Ribosomal_eS32"/>
</dbReference>
<dbReference type="Gene3D" id="1.20.58.340">
    <property type="entry name" value="Magnesium transport protein CorA, transmembrane region"/>
    <property type="match status" value="2"/>
</dbReference>
<accession>A0A8J5KUS3</accession>
<comment type="similarity">
    <text evidence="2">Belongs to the CorA metal ion transporter (MIT) (TC 1.A.35) family.</text>
</comment>
<dbReference type="GO" id="GO:1990904">
    <property type="term" value="C:ribonucleoprotein complex"/>
    <property type="evidence" value="ECO:0007669"/>
    <property type="project" value="UniProtKB-KW"/>
</dbReference>
<dbReference type="GO" id="GO:0046873">
    <property type="term" value="F:metal ion transmembrane transporter activity"/>
    <property type="evidence" value="ECO:0007669"/>
    <property type="project" value="InterPro"/>
</dbReference>
<keyword evidence="3 10" id="KW-0812">Transmembrane</keyword>
<dbReference type="SUPFAM" id="SSF144083">
    <property type="entry name" value="Magnesium transport protein CorA, transmembrane region"/>
    <property type="match status" value="1"/>
</dbReference>
<gene>
    <name evidence="11" type="ORF">ZIOFF_044839</name>
</gene>
<evidence type="ECO:0000256" key="2">
    <source>
        <dbReference type="ARBA" id="ARBA00009765"/>
    </source>
</evidence>
<evidence type="ECO:0000313" key="11">
    <source>
        <dbReference type="EMBL" id="KAG6496959.1"/>
    </source>
</evidence>
<evidence type="ECO:0000256" key="8">
    <source>
        <dbReference type="ARBA" id="ARBA00043969"/>
    </source>
</evidence>
<keyword evidence="4 9" id="KW-0689">Ribosomal protein</keyword>
<dbReference type="GO" id="GO:0005840">
    <property type="term" value="C:ribosome"/>
    <property type="evidence" value="ECO:0007669"/>
    <property type="project" value="UniProtKB-KW"/>
</dbReference>
<feature type="transmembrane region" description="Helical" evidence="10">
    <location>
        <begin position="412"/>
        <end position="433"/>
    </location>
</feature>
<name>A0A8J5KUS3_ZINOF</name>
<dbReference type="InterPro" id="IPR045863">
    <property type="entry name" value="CorA_TM1_TM2"/>
</dbReference>
<feature type="transmembrane region" description="Helical" evidence="10">
    <location>
        <begin position="453"/>
        <end position="482"/>
    </location>
</feature>
<comment type="similarity">
    <text evidence="8 9">Belongs to the eukaryotic ribosomal protein eS32 family.</text>
</comment>
<evidence type="ECO:0000256" key="1">
    <source>
        <dbReference type="ARBA" id="ARBA00004141"/>
    </source>
</evidence>
<organism evidence="11 12">
    <name type="scientific">Zingiber officinale</name>
    <name type="common">Ginger</name>
    <name type="synonym">Amomum zingiber</name>
    <dbReference type="NCBI Taxonomy" id="94328"/>
    <lineage>
        <taxon>Eukaryota</taxon>
        <taxon>Viridiplantae</taxon>
        <taxon>Streptophyta</taxon>
        <taxon>Embryophyta</taxon>
        <taxon>Tracheophyta</taxon>
        <taxon>Spermatophyta</taxon>
        <taxon>Magnoliopsida</taxon>
        <taxon>Liliopsida</taxon>
        <taxon>Zingiberales</taxon>
        <taxon>Zingiberaceae</taxon>
        <taxon>Zingiber</taxon>
    </lineage>
</organism>
<comment type="subunit">
    <text evidence="9">Component of the large ribosomal subunit.</text>
</comment>
<dbReference type="AlphaFoldDB" id="A0A8J5KUS3"/>
<dbReference type="SUPFAM" id="SSF143865">
    <property type="entry name" value="CorA soluble domain-like"/>
    <property type="match status" value="1"/>
</dbReference>
<evidence type="ECO:0000256" key="9">
    <source>
        <dbReference type="RuleBase" id="RU368055"/>
    </source>
</evidence>
<dbReference type="Proteomes" id="UP000734854">
    <property type="component" value="Unassembled WGS sequence"/>
</dbReference>
<sequence>MAACDAGLLQLVIAVAEQEGTKLVWMEQSRGILSIKYLLNFINTEPCNQPNLPCFLLPAFATTTAAFSMEEFDGSAAEGRDDVHLLHRDALDSFDEVKQRAYSFDGRGHCSTRGWDLSAATSTAGDGFYWFHVELPRGNGASHHHRLALSAQSLIHALCPPLKLQDILALSSNGPFCSHVDGALVFRVNSPGPASSAFTLRLAARLTESSLITVALGRVPRLGFSPASARSLLSEIPKVERDPGGNEDSGGGVTIPAHVLEFLLTMNHSEEGDNPVPLSMSNLLVHVVDTHVDHLQDIVAGLEKELDAVELELDSGGSLLKKQMLDDRRFPKMHLDLQRLLQAVSHGEQVFPRVKEKCATKPWFSSEDVIALEELIGRLRRLKENLGFIVNRVTAVQAGLDSWQAEQINKRLYYLSFLSIIFLPLSVLTGIFGMNVGGVPWTAQKDPQIEDGFLNVMILCIVLLVCLLLCFMFPTLYARILIWRKKHSLKRKWSFKGKSYLQGHSSSEILTNGVEKSNSLPWKKKRMRRLKRKRRKMRQRSK</sequence>
<comment type="caution">
    <text evidence="11">The sequence shown here is derived from an EMBL/GenBank/DDBJ whole genome shotgun (WGS) entry which is preliminary data.</text>
</comment>
<dbReference type="InterPro" id="IPR002523">
    <property type="entry name" value="MgTranspt_CorA/ZnTranspt_ZntB"/>
</dbReference>
<dbReference type="GO" id="GO:0006412">
    <property type="term" value="P:translation"/>
    <property type="evidence" value="ECO:0007669"/>
    <property type="project" value="InterPro"/>
</dbReference>
<evidence type="ECO:0000256" key="10">
    <source>
        <dbReference type="SAM" id="Phobius"/>
    </source>
</evidence>
<evidence type="ECO:0000256" key="5">
    <source>
        <dbReference type="ARBA" id="ARBA00022989"/>
    </source>
</evidence>
<proteinExistence type="inferred from homology"/>
<dbReference type="Pfam" id="PF05162">
    <property type="entry name" value="Ribosomal_L41"/>
    <property type="match status" value="1"/>
</dbReference>
<dbReference type="GO" id="GO:0003735">
    <property type="term" value="F:structural constituent of ribosome"/>
    <property type="evidence" value="ECO:0007669"/>
    <property type="project" value="UniProtKB-UniRule"/>
</dbReference>
<dbReference type="PANTHER" id="PTHR47468">
    <property type="entry name" value="OS08G0130000 PROTEIN"/>
    <property type="match status" value="1"/>
</dbReference>
<keyword evidence="6 10" id="KW-0472">Membrane</keyword>
<keyword evidence="12" id="KW-1185">Reference proteome</keyword>